<gene>
    <name evidence="2" type="ORF">HLA91_12215</name>
</gene>
<dbReference type="InterPro" id="IPR029045">
    <property type="entry name" value="ClpP/crotonase-like_dom_sf"/>
</dbReference>
<evidence type="ECO:0000313" key="3">
    <source>
        <dbReference type="Proteomes" id="UP000549517"/>
    </source>
</evidence>
<evidence type="ECO:0000313" key="2">
    <source>
        <dbReference type="EMBL" id="NNG80127.1"/>
    </source>
</evidence>
<dbReference type="SUPFAM" id="SSF52096">
    <property type="entry name" value="ClpP/crotonase"/>
    <property type="match status" value="1"/>
</dbReference>
<accession>A0A849ATB6</accession>
<proteinExistence type="inferred from homology"/>
<sequence length="273" mass="29029">MTTITSTHSNPEDTTSAPAEAIGPVAEIVLDGAASRNALDADALGALLDHVEALLPLIDEGAVRALILRGEGTVFCSGRDIAGVDVETDDAYEFLNSDFWPVFDTIRSLEIPVIAVVQGAALGLGYGLAAAADVIYAAEDAKFGSPFAAIGAILDSGAHAVFLDRLGYHRTMDLILTGDFMTGTEAAATGVVSRAVPAGELLDFARAKAAKMATGPAETFRMEKHFTQNLADERTRLGQVWDTEAFLQERARTSDDYREGFAAFQERRKPTFG</sequence>
<dbReference type="GO" id="GO:0016853">
    <property type="term" value="F:isomerase activity"/>
    <property type="evidence" value="ECO:0007669"/>
    <property type="project" value="UniProtKB-KW"/>
</dbReference>
<dbReference type="InterPro" id="IPR014748">
    <property type="entry name" value="Enoyl-CoA_hydra_C"/>
</dbReference>
<evidence type="ECO:0000256" key="1">
    <source>
        <dbReference type="ARBA" id="ARBA00005254"/>
    </source>
</evidence>
<name>A0A849ATB6_9MICO</name>
<comment type="similarity">
    <text evidence="1">Belongs to the enoyl-CoA hydratase/isomerase family.</text>
</comment>
<dbReference type="PANTHER" id="PTHR43459">
    <property type="entry name" value="ENOYL-COA HYDRATASE"/>
    <property type="match status" value="1"/>
</dbReference>
<protein>
    <submittedName>
        <fullName evidence="2">Enoyl-CoA hydratase/isomerase family protein</fullName>
    </submittedName>
</protein>
<dbReference type="Proteomes" id="UP000549517">
    <property type="component" value="Unassembled WGS sequence"/>
</dbReference>
<dbReference type="PANTHER" id="PTHR43459:SF1">
    <property type="entry name" value="EG:BACN32G11.4 PROTEIN"/>
    <property type="match status" value="1"/>
</dbReference>
<dbReference type="CDD" id="cd06558">
    <property type="entry name" value="crotonase-like"/>
    <property type="match status" value="1"/>
</dbReference>
<dbReference type="EMBL" id="JABEMC010000010">
    <property type="protein sequence ID" value="NNG80127.1"/>
    <property type="molecule type" value="Genomic_DNA"/>
</dbReference>
<comment type="caution">
    <text evidence="2">The sequence shown here is derived from an EMBL/GenBank/DDBJ whole genome shotgun (WGS) entry which is preliminary data.</text>
</comment>
<dbReference type="Gene3D" id="1.10.12.10">
    <property type="entry name" value="Lyase 2-enoyl-coa Hydratase, Chain A, domain 2"/>
    <property type="match status" value="1"/>
</dbReference>
<dbReference type="Pfam" id="PF00378">
    <property type="entry name" value="ECH_1"/>
    <property type="match status" value="1"/>
</dbReference>
<dbReference type="RefSeq" id="WP_170274907.1">
    <property type="nucleotide sequence ID" value="NZ_BAAAKH010000006.1"/>
</dbReference>
<dbReference type="InterPro" id="IPR001753">
    <property type="entry name" value="Enoyl-CoA_hydra/iso"/>
</dbReference>
<keyword evidence="2" id="KW-0413">Isomerase</keyword>
<dbReference type="AlphaFoldDB" id="A0A849ATB6"/>
<dbReference type="Gene3D" id="3.90.226.10">
    <property type="entry name" value="2-enoyl-CoA Hydratase, Chain A, domain 1"/>
    <property type="match status" value="1"/>
</dbReference>
<reference evidence="2 3" key="1">
    <citation type="submission" date="2020-05" db="EMBL/GenBank/DDBJ databases">
        <title>MicrobeNet Type strains.</title>
        <authorList>
            <person name="Nicholson A.C."/>
        </authorList>
    </citation>
    <scope>NUCLEOTIDE SEQUENCE [LARGE SCALE GENOMIC DNA]</scope>
    <source>
        <strain evidence="2 3">CCUG 46604</strain>
    </source>
</reference>
<organism evidence="2 3">
    <name type="scientific">Brevibacterium luteolum</name>
    <dbReference type="NCBI Taxonomy" id="199591"/>
    <lineage>
        <taxon>Bacteria</taxon>
        <taxon>Bacillati</taxon>
        <taxon>Actinomycetota</taxon>
        <taxon>Actinomycetes</taxon>
        <taxon>Micrococcales</taxon>
        <taxon>Brevibacteriaceae</taxon>
        <taxon>Brevibacterium</taxon>
    </lineage>
</organism>